<evidence type="ECO:0000313" key="2">
    <source>
        <dbReference type="Proteomes" id="UP001178507"/>
    </source>
</evidence>
<evidence type="ECO:0008006" key="3">
    <source>
        <dbReference type="Google" id="ProtNLM"/>
    </source>
</evidence>
<dbReference type="InterPro" id="IPR051913">
    <property type="entry name" value="GH2_Domain-Containing"/>
</dbReference>
<dbReference type="AlphaFoldDB" id="A0AA36N9P2"/>
<dbReference type="InterPro" id="IPR008979">
    <property type="entry name" value="Galactose-bd-like_sf"/>
</dbReference>
<gene>
    <name evidence="1" type="ORF">EVOR1521_LOCUS22838</name>
</gene>
<protein>
    <recommendedName>
        <fullName evidence="3">Beta-galactosidase</fullName>
    </recommendedName>
</protein>
<reference evidence="1" key="1">
    <citation type="submission" date="2023-08" db="EMBL/GenBank/DDBJ databases">
        <authorList>
            <person name="Chen Y."/>
            <person name="Shah S."/>
            <person name="Dougan E. K."/>
            <person name="Thang M."/>
            <person name="Chan C."/>
        </authorList>
    </citation>
    <scope>NUCLEOTIDE SEQUENCE</scope>
</reference>
<dbReference type="EMBL" id="CAUJNA010003328">
    <property type="protein sequence ID" value="CAJ1399277.1"/>
    <property type="molecule type" value="Genomic_DNA"/>
</dbReference>
<organism evidence="1 2">
    <name type="scientific">Effrenium voratum</name>
    <dbReference type="NCBI Taxonomy" id="2562239"/>
    <lineage>
        <taxon>Eukaryota</taxon>
        <taxon>Sar</taxon>
        <taxon>Alveolata</taxon>
        <taxon>Dinophyceae</taxon>
        <taxon>Suessiales</taxon>
        <taxon>Symbiodiniaceae</taxon>
        <taxon>Effrenium</taxon>
    </lineage>
</organism>
<dbReference type="Proteomes" id="UP001178507">
    <property type="component" value="Unassembled WGS sequence"/>
</dbReference>
<name>A0AA36N9P2_9DINO</name>
<dbReference type="SUPFAM" id="SSF49785">
    <property type="entry name" value="Galactose-binding domain-like"/>
    <property type="match status" value="1"/>
</dbReference>
<proteinExistence type="predicted"/>
<keyword evidence="2" id="KW-1185">Reference proteome</keyword>
<accession>A0AA36N9P2</accession>
<dbReference type="PANTHER" id="PTHR42732">
    <property type="entry name" value="BETA-GALACTOSIDASE"/>
    <property type="match status" value="1"/>
</dbReference>
<dbReference type="Gene3D" id="2.60.120.260">
    <property type="entry name" value="Galactose-binding domain-like"/>
    <property type="match status" value="1"/>
</dbReference>
<sequence>MRVAFILKLAMTIATQRNSQLFDVFSVMAELVRHAFEGTPGGGMDSGTFTSPAGVRELLLRRPLGMGPWRPAEPKAVPFPAESQQGGLARRISEHELLWLRRKVLVPGWSRVLLHLQGCDWECGVFVDGKLLGEHRGAYEPFSFELPTGAEVEIVIRVWDPSDSGCEYMVDSPARCDRCCRSGWQPRGKQALQPGFIMYSAATGPWQSIWLEEVASSCVLQAADAQLMGSKALRIQAQLAGDCQAATLAATLFLRGEALAKATGSSFVDLAADIELWSPQQPTLYVAELALCRRSACDEATFRFGLRWLSKSHGQGQEEVALLLNGEALLQNGVLYQGYWPQSLIAPPGPEALRSELKEIKRLGFNLVRVHATVLPALFYYICDEEGLLVWQDFPAGDGRALPLWDSARGMEQTASPLELDEIQRTPESAENFWQELQATISWLKSFACIVCWIPFNEGWGQFRSMESVQWLRQFGGDRWINMASGWNDVADLFPGMDGGDIVDAHNYEVPPYDGLRSTFTQWPLPLAGRALALGEYGGLGFPLEGHEWLPETSWAYGNVSLTAEDFGRQLLALGSRLAELLCESRISTLVYTQWNDIEEEVNGLVTYDRVAKLPRNPDCKQ</sequence>
<evidence type="ECO:0000313" key="1">
    <source>
        <dbReference type="EMBL" id="CAJ1399277.1"/>
    </source>
</evidence>
<dbReference type="Gene3D" id="3.20.20.80">
    <property type="entry name" value="Glycosidases"/>
    <property type="match status" value="1"/>
</dbReference>
<dbReference type="PANTHER" id="PTHR42732:SF2">
    <property type="entry name" value="BETA-MANNOSIDASE"/>
    <property type="match status" value="1"/>
</dbReference>
<dbReference type="InterPro" id="IPR017853">
    <property type="entry name" value="GH"/>
</dbReference>
<comment type="caution">
    <text evidence="1">The sequence shown here is derived from an EMBL/GenBank/DDBJ whole genome shotgun (WGS) entry which is preliminary data.</text>
</comment>
<dbReference type="SUPFAM" id="SSF51445">
    <property type="entry name" value="(Trans)glycosidases"/>
    <property type="match status" value="1"/>
</dbReference>